<dbReference type="EMBL" id="QNRR01000002">
    <property type="protein sequence ID" value="RBP45737.1"/>
    <property type="molecule type" value="Genomic_DNA"/>
</dbReference>
<dbReference type="AlphaFoldDB" id="A0A366HSS0"/>
<evidence type="ECO:0000313" key="2">
    <source>
        <dbReference type="EMBL" id="RBP45737.1"/>
    </source>
</evidence>
<dbReference type="Pfam" id="PF16798">
    <property type="entry name" value="DUF5069"/>
    <property type="match status" value="1"/>
</dbReference>
<evidence type="ECO:0000259" key="1">
    <source>
        <dbReference type="Pfam" id="PF16798"/>
    </source>
</evidence>
<protein>
    <submittedName>
        <fullName evidence="2">Uncharacterized protein DUF5069</fullName>
    </submittedName>
</protein>
<feature type="domain" description="DUF5069" evidence="1">
    <location>
        <begin position="17"/>
        <end position="99"/>
    </location>
</feature>
<sequence>MNTERLRALARDLNQLAPRSPYDTLSPDFPAVAARLVDKCRADLLNLQGEYHYNCPMDQRFFRAVGLEAGALREFVATGADDGEVASWMSTNAKQARGDRVSWGRRFRRNPLWLFLVFEDWQHVRKASKRAR</sequence>
<keyword evidence="3" id="KW-1185">Reference proteome</keyword>
<reference evidence="2 3" key="1">
    <citation type="submission" date="2018-06" db="EMBL/GenBank/DDBJ databases">
        <title>Genomic Encyclopedia of Type Strains, Phase IV (KMG-IV): sequencing the most valuable type-strain genomes for metagenomic binning, comparative biology and taxonomic classification.</title>
        <authorList>
            <person name="Goeker M."/>
        </authorList>
    </citation>
    <scope>NUCLEOTIDE SEQUENCE [LARGE SCALE GENOMIC DNA]</scope>
    <source>
        <strain evidence="2 3">DSM 25532</strain>
    </source>
</reference>
<name>A0A366HSS0_9BACT</name>
<comment type="caution">
    <text evidence="2">The sequence shown here is derived from an EMBL/GenBank/DDBJ whole genome shotgun (WGS) entry which is preliminary data.</text>
</comment>
<dbReference type="RefSeq" id="WP_113957313.1">
    <property type="nucleotide sequence ID" value="NZ_QNRR01000002.1"/>
</dbReference>
<dbReference type="Proteomes" id="UP000253426">
    <property type="component" value="Unassembled WGS sequence"/>
</dbReference>
<evidence type="ECO:0000313" key="3">
    <source>
        <dbReference type="Proteomes" id="UP000253426"/>
    </source>
</evidence>
<organism evidence="2 3">
    <name type="scientific">Roseimicrobium gellanilyticum</name>
    <dbReference type="NCBI Taxonomy" id="748857"/>
    <lineage>
        <taxon>Bacteria</taxon>
        <taxon>Pseudomonadati</taxon>
        <taxon>Verrucomicrobiota</taxon>
        <taxon>Verrucomicrobiia</taxon>
        <taxon>Verrucomicrobiales</taxon>
        <taxon>Verrucomicrobiaceae</taxon>
        <taxon>Roseimicrobium</taxon>
    </lineage>
</organism>
<gene>
    <name evidence="2" type="ORF">DES53_102119</name>
</gene>
<proteinExistence type="predicted"/>
<accession>A0A366HSS0</accession>
<dbReference type="OrthoDB" id="9789697at2"/>
<dbReference type="InterPro" id="IPR031849">
    <property type="entry name" value="DUF5069"/>
</dbReference>